<accession>A0A238Z0M7</accession>
<proteinExistence type="inferred from homology"/>
<dbReference type="Proteomes" id="UP000198324">
    <property type="component" value="Unassembled WGS sequence"/>
</dbReference>
<keyword evidence="4" id="KW-1005">Bacterial flagellum biogenesis</keyword>
<protein>
    <submittedName>
        <fullName evidence="7">Flagellar protein FliS</fullName>
    </submittedName>
</protein>
<dbReference type="GO" id="GO:0071973">
    <property type="term" value="P:bacterial-type flagellum-dependent cell motility"/>
    <property type="evidence" value="ECO:0007669"/>
    <property type="project" value="TreeGrafter"/>
</dbReference>
<keyword evidence="7" id="KW-0282">Flagellum</keyword>
<dbReference type="GO" id="GO:0005829">
    <property type="term" value="C:cytosol"/>
    <property type="evidence" value="ECO:0007669"/>
    <property type="project" value="UniProtKB-SubCell"/>
</dbReference>
<gene>
    <name evidence="7" type="ORF">SAMN04488503_1150</name>
</gene>
<evidence type="ECO:0000256" key="4">
    <source>
        <dbReference type="ARBA" id="ARBA00022795"/>
    </source>
</evidence>
<keyword evidence="7" id="KW-0966">Cell projection</keyword>
<evidence type="ECO:0000256" key="5">
    <source>
        <dbReference type="ARBA" id="ARBA00023186"/>
    </source>
</evidence>
<dbReference type="PANTHER" id="PTHR34773:SF1">
    <property type="entry name" value="FLAGELLAR SECRETION CHAPERONE FLIS"/>
    <property type="match status" value="1"/>
</dbReference>
<name>A0A238Z0M7_9BACT</name>
<keyword evidence="3" id="KW-0963">Cytoplasm</keyword>
<evidence type="ECO:0000256" key="1">
    <source>
        <dbReference type="ARBA" id="ARBA00004514"/>
    </source>
</evidence>
<dbReference type="EMBL" id="FZOC01000002">
    <property type="protein sequence ID" value="SNR76940.1"/>
    <property type="molecule type" value="Genomic_DNA"/>
</dbReference>
<feature type="compositionally biased region" description="Polar residues" evidence="6">
    <location>
        <begin position="175"/>
        <end position="186"/>
    </location>
</feature>
<evidence type="ECO:0000256" key="2">
    <source>
        <dbReference type="ARBA" id="ARBA00008787"/>
    </source>
</evidence>
<dbReference type="Pfam" id="PF02561">
    <property type="entry name" value="FliS"/>
    <property type="match status" value="1"/>
</dbReference>
<dbReference type="RefSeq" id="WP_089272637.1">
    <property type="nucleotide sequence ID" value="NZ_FZOC01000002.1"/>
</dbReference>
<keyword evidence="8" id="KW-1185">Reference proteome</keyword>
<dbReference type="SUPFAM" id="SSF101116">
    <property type="entry name" value="Flagellar export chaperone FliS"/>
    <property type="match status" value="1"/>
</dbReference>
<dbReference type="CDD" id="cd16098">
    <property type="entry name" value="FliS"/>
    <property type="match status" value="1"/>
</dbReference>
<evidence type="ECO:0000256" key="6">
    <source>
        <dbReference type="SAM" id="MobiDB-lite"/>
    </source>
</evidence>
<evidence type="ECO:0000313" key="7">
    <source>
        <dbReference type="EMBL" id="SNR76940.1"/>
    </source>
</evidence>
<dbReference type="AlphaFoldDB" id="A0A238Z0M7"/>
<feature type="compositionally biased region" description="Low complexity" evidence="6">
    <location>
        <begin position="134"/>
        <end position="164"/>
    </location>
</feature>
<dbReference type="InterPro" id="IPR036584">
    <property type="entry name" value="FliS_sf"/>
</dbReference>
<keyword evidence="7" id="KW-0969">Cilium</keyword>
<sequence length="209" mass="22107">MLKAAKAYLATQVSTSSQGDLLIMLYDTAVKQLRQAIEKMRAGDVAGKGVLISKAINIISELQESLNKERGGDISKNLFQLYFFCNARLLKANLKMDQQMVEEVIGILTGLRQAFAQIIPTAATGVAAVTQATDTQPVAEEPTKPLAAASASPEPVVSKAAAPEPVTPEPDASDDSQQVSPAQENASPAAARPVSTLRLRAANAYATTR</sequence>
<evidence type="ECO:0000256" key="3">
    <source>
        <dbReference type="ARBA" id="ARBA00022490"/>
    </source>
</evidence>
<keyword evidence="5" id="KW-0143">Chaperone</keyword>
<dbReference type="NCBIfam" id="TIGR00208">
    <property type="entry name" value="fliS"/>
    <property type="match status" value="1"/>
</dbReference>
<comment type="similarity">
    <text evidence="2">Belongs to the FliS family.</text>
</comment>
<dbReference type="PANTHER" id="PTHR34773">
    <property type="entry name" value="FLAGELLAR SECRETION CHAPERONE FLIS"/>
    <property type="match status" value="1"/>
</dbReference>
<organism evidence="7 8">
    <name type="scientific">Humidesulfovibrio mexicanus</name>
    <dbReference type="NCBI Taxonomy" id="147047"/>
    <lineage>
        <taxon>Bacteria</taxon>
        <taxon>Pseudomonadati</taxon>
        <taxon>Thermodesulfobacteriota</taxon>
        <taxon>Desulfovibrionia</taxon>
        <taxon>Desulfovibrionales</taxon>
        <taxon>Desulfovibrionaceae</taxon>
        <taxon>Humidesulfovibrio</taxon>
    </lineage>
</organism>
<dbReference type="OrthoDB" id="5343669at2"/>
<dbReference type="InterPro" id="IPR003713">
    <property type="entry name" value="FliS"/>
</dbReference>
<feature type="region of interest" description="Disordered" evidence="6">
    <location>
        <begin position="134"/>
        <end position="209"/>
    </location>
</feature>
<dbReference type="GO" id="GO:0044780">
    <property type="term" value="P:bacterial-type flagellum assembly"/>
    <property type="evidence" value="ECO:0007669"/>
    <property type="project" value="InterPro"/>
</dbReference>
<dbReference type="Gene3D" id="1.20.120.340">
    <property type="entry name" value="Flagellar protein FliS"/>
    <property type="match status" value="1"/>
</dbReference>
<reference evidence="7 8" key="1">
    <citation type="submission" date="2017-06" db="EMBL/GenBank/DDBJ databases">
        <authorList>
            <person name="Kim H.J."/>
            <person name="Triplett B.A."/>
        </authorList>
    </citation>
    <scope>NUCLEOTIDE SEQUENCE [LARGE SCALE GENOMIC DNA]</scope>
    <source>
        <strain evidence="7 8">DSM 13116</strain>
    </source>
</reference>
<evidence type="ECO:0000313" key="8">
    <source>
        <dbReference type="Proteomes" id="UP000198324"/>
    </source>
</evidence>
<comment type="subcellular location">
    <subcellularLocation>
        <location evidence="1">Cytoplasm</location>
        <location evidence="1">Cytosol</location>
    </subcellularLocation>
</comment>